<dbReference type="InterPro" id="IPR047153">
    <property type="entry name" value="TRIM45/56/19-like"/>
</dbReference>
<protein>
    <submittedName>
        <fullName evidence="4">Transcription intermediary factor 1-beta-like</fullName>
    </submittedName>
</protein>
<keyword evidence="1" id="KW-0863">Zinc-finger</keyword>
<dbReference type="SUPFAM" id="SSF57845">
    <property type="entry name" value="B-box zinc-binding domain"/>
    <property type="match status" value="1"/>
</dbReference>
<dbReference type="InterPro" id="IPR000315">
    <property type="entry name" value="Znf_B-box"/>
</dbReference>
<dbReference type="RefSeq" id="XP_022303795.1">
    <property type="nucleotide sequence ID" value="XM_022448087.1"/>
</dbReference>
<sequence>MAEKEAKDPSETHAQEHPLMCKIHTLMPIEVTCEDCEEFICSDCVKESHKDHNWQTIQTAAANRRRGLERSLTLIEENGIQRIDRKAKRASEVMKENEKRCETEVFRLQKHFDAIVEKLDKIRKRHEATLKDKLESKNAEINKIRSSMERKKNDIFQLVESIRENASTMTDIDLVKTHRELTKLLSSEVADRVGDSLYFLRHEGGVIDDAILGSMMGTCFCAELEDPCMGMDYDNKTCL</sequence>
<dbReference type="GO" id="GO:0008270">
    <property type="term" value="F:zinc ion binding"/>
    <property type="evidence" value="ECO:0007669"/>
    <property type="project" value="UniProtKB-KW"/>
</dbReference>
<dbReference type="KEGG" id="cvn:111111237"/>
<name>A0A8B8BKD1_CRAVI</name>
<evidence type="ECO:0000256" key="1">
    <source>
        <dbReference type="PROSITE-ProRule" id="PRU00024"/>
    </source>
</evidence>
<gene>
    <name evidence="4" type="primary">LOC111111237</name>
</gene>
<reference evidence="4" key="1">
    <citation type="submission" date="2025-08" db="UniProtKB">
        <authorList>
            <consortium name="RefSeq"/>
        </authorList>
    </citation>
    <scope>IDENTIFICATION</scope>
    <source>
        <tissue evidence="4">Whole sample</tissue>
    </source>
</reference>
<keyword evidence="3" id="KW-1185">Reference proteome</keyword>
<dbReference type="AlphaFoldDB" id="A0A8B8BKD1"/>
<evidence type="ECO:0000259" key="2">
    <source>
        <dbReference type="PROSITE" id="PS50119"/>
    </source>
</evidence>
<dbReference type="GeneID" id="111111237"/>
<keyword evidence="1" id="KW-0862">Zinc</keyword>
<dbReference type="Gene3D" id="3.30.160.60">
    <property type="entry name" value="Classic Zinc Finger"/>
    <property type="match status" value="1"/>
</dbReference>
<dbReference type="Proteomes" id="UP000694844">
    <property type="component" value="Chromosome 9"/>
</dbReference>
<evidence type="ECO:0000313" key="3">
    <source>
        <dbReference type="Proteomes" id="UP000694844"/>
    </source>
</evidence>
<dbReference type="Pfam" id="PF00643">
    <property type="entry name" value="zf-B_box"/>
    <property type="match status" value="1"/>
</dbReference>
<evidence type="ECO:0000313" key="4">
    <source>
        <dbReference type="RefSeq" id="XP_022303795.1"/>
    </source>
</evidence>
<proteinExistence type="predicted"/>
<accession>A0A8B8BKD1</accession>
<dbReference type="SMART" id="SM00336">
    <property type="entry name" value="BBOX"/>
    <property type="match status" value="1"/>
</dbReference>
<dbReference type="PANTHER" id="PTHR25462">
    <property type="entry name" value="BONUS, ISOFORM C-RELATED"/>
    <property type="match status" value="1"/>
</dbReference>
<dbReference type="PANTHER" id="PTHR25462:SF296">
    <property type="entry name" value="MEIOTIC P26, ISOFORM F"/>
    <property type="match status" value="1"/>
</dbReference>
<keyword evidence="1" id="KW-0479">Metal-binding</keyword>
<feature type="domain" description="B box-type" evidence="2">
    <location>
        <begin position="16"/>
        <end position="57"/>
    </location>
</feature>
<organism evidence="3 4">
    <name type="scientific">Crassostrea virginica</name>
    <name type="common">Eastern oyster</name>
    <dbReference type="NCBI Taxonomy" id="6565"/>
    <lineage>
        <taxon>Eukaryota</taxon>
        <taxon>Metazoa</taxon>
        <taxon>Spiralia</taxon>
        <taxon>Lophotrochozoa</taxon>
        <taxon>Mollusca</taxon>
        <taxon>Bivalvia</taxon>
        <taxon>Autobranchia</taxon>
        <taxon>Pteriomorphia</taxon>
        <taxon>Ostreida</taxon>
        <taxon>Ostreoidea</taxon>
        <taxon>Ostreidae</taxon>
        <taxon>Crassostrea</taxon>
    </lineage>
</organism>
<dbReference type="PROSITE" id="PS50119">
    <property type="entry name" value="ZF_BBOX"/>
    <property type="match status" value="1"/>
</dbReference>